<name>A0A2K8U8D1_9GAMM</name>
<protein>
    <submittedName>
        <fullName evidence="1">Uncharacterized protein</fullName>
    </submittedName>
</protein>
<gene>
    <name evidence="1" type="ORF">THSYN_13210</name>
</gene>
<dbReference type="AlphaFoldDB" id="A0A2K8U8D1"/>
<evidence type="ECO:0000313" key="2">
    <source>
        <dbReference type="Proteomes" id="UP000232638"/>
    </source>
</evidence>
<keyword evidence="2" id="KW-1185">Reference proteome</keyword>
<evidence type="ECO:0000313" key="1">
    <source>
        <dbReference type="EMBL" id="AUB81823.1"/>
    </source>
</evidence>
<dbReference type="EMBL" id="CP020370">
    <property type="protein sequence ID" value="AUB81823.1"/>
    <property type="molecule type" value="Genomic_DNA"/>
</dbReference>
<sequence>MPPAADTCYAWYHALPWFAQARRTGLEPRPTPTVPGREGTHELFPEYYLIKVERFDDCARDTLDEWVYFLKHEAIQDGFSAKGLREAKEKLRVMRVLICYTRS</sequence>
<accession>A0A2K8U8D1</accession>
<dbReference type="KEGG" id="tsy:THSYN_13210"/>
<proteinExistence type="predicted"/>
<dbReference type="Proteomes" id="UP000232638">
    <property type="component" value="Chromosome"/>
</dbReference>
<dbReference type="RefSeq" id="WP_216644753.1">
    <property type="nucleotide sequence ID" value="NZ_CP020370.1"/>
</dbReference>
<organism evidence="1 2">
    <name type="scientific">Candidatus Thiodictyon syntrophicum</name>
    <dbReference type="NCBI Taxonomy" id="1166950"/>
    <lineage>
        <taxon>Bacteria</taxon>
        <taxon>Pseudomonadati</taxon>
        <taxon>Pseudomonadota</taxon>
        <taxon>Gammaproteobacteria</taxon>
        <taxon>Chromatiales</taxon>
        <taxon>Chromatiaceae</taxon>
        <taxon>Thiodictyon</taxon>
    </lineage>
</organism>
<reference evidence="1 2" key="1">
    <citation type="submission" date="2017-03" db="EMBL/GenBank/DDBJ databases">
        <title>Complete genome sequence of Candidatus 'Thiodictyon syntrophicum' sp. nov. strain Cad16T, a photolithoautotroph purple sulfur bacterium isolated from an alpine meromictic lake.</title>
        <authorList>
            <person name="Luedin S.M."/>
            <person name="Pothier J.F."/>
            <person name="Danza F."/>
            <person name="Storelli N."/>
            <person name="Wittwer M."/>
            <person name="Tonolla M."/>
        </authorList>
    </citation>
    <scope>NUCLEOTIDE SEQUENCE [LARGE SCALE GENOMIC DNA]</scope>
    <source>
        <strain evidence="1 2">Cad16T</strain>
    </source>
</reference>